<sequence length="884" mass="97730">MALVGDDCYYFYYSTCGKGATCPFRHCEAALGNEVTCSQWEQGMCYRPYCKFRHMSITKNRSNIQCYWETQPSGCLKPHCVFHHSKPRPMEAGFTMPTHTASELPADVPLPAVVQGVQTADKPVGVASPAQVATPQVAPVVINPFEEAHSSDESSEHGSPRKQPMTGAALRGVVLTTRKIISSEHEEMETSHIQQDGVVKIKTLQEIRRERMQMQPSEIQNTSQHSPTRQVQVKSLAEIRRGKLLSRLGNKSQRLAGRRDLEEEDNKEAMSQEVGQVEVKSQADIRKERLMSRLGTAYQRGIETQEQSIQGQPQMQIKTLTDIKRENLKRRLGKVPHESDDDQVTTEENSEQQSQERGQVKIKTLEEIKREKLLSRLSKFAKDPENDNKVESQEGSVSIKTLEEIKREKLLRRLGKDSKESVTEKEEIKGSTQQPGNIQVKTLADIRREKALRNLGGAGLPARDADNGDTIDSKKPDTPTKLPVSKTAERQAPGGVKKNKAVRRVVLVDPQTVVEKAKTHAAEKNPQTVVEKAKTHAAEKKSNNNIVVRKGIKREMQLYRPPRGKDAGPVVAGKAEVSPIKLAAKITGQTVSRAVEKVQVPGKSPEKVQVPRKSLEKVQVPGKSPEKAQISRKSPEKTAPKVSEVKSPEQIKIKTFEEIMQEKKMRKQQEKPEEPEGKTPEVSPKLGRKPVVPTQPLPEPTKEEPPKKVTFAPTPVRVPPQEPSTARRGIKRPLGSSVSSTPADVIPVAVGQAVPKNPSIGTPSLTNEKTSPVIDGQAHLKEEFAAKKPKLTSTMAPTIPKETPLPPEPQKKTPSITDDLLAPIAPNDPQPEEKTSEPPSLASRQDSMDFDDFEFDLEGDDADLAVGAADDDSLMAELDEMLNS</sequence>
<dbReference type="Pfam" id="PF15663">
    <property type="entry name" value="zf-CCCH_3"/>
    <property type="match status" value="1"/>
</dbReference>
<proteinExistence type="predicted"/>
<organism evidence="4 5">
    <name type="scientific">Branchiostoma lanceolatum</name>
    <name type="common">Common lancelet</name>
    <name type="synonym">Amphioxus lanceolatum</name>
    <dbReference type="NCBI Taxonomy" id="7740"/>
    <lineage>
        <taxon>Eukaryota</taxon>
        <taxon>Metazoa</taxon>
        <taxon>Chordata</taxon>
        <taxon>Cephalochordata</taxon>
        <taxon>Leptocardii</taxon>
        <taxon>Amphioxiformes</taxon>
        <taxon>Branchiostomatidae</taxon>
        <taxon>Branchiostoma</taxon>
    </lineage>
</organism>
<dbReference type="PANTHER" id="PTHR15725:SF14">
    <property type="entry name" value="ZINC FINGER CCCH DOMAIN-CONTAINING PROTEIN 11A"/>
    <property type="match status" value="1"/>
</dbReference>
<feature type="compositionally biased region" description="Basic and acidic residues" evidence="2">
    <location>
        <begin position="463"/>
        <end position="478"/>
    </location>
</feature>
<dbReference type="InterPro" id="IPR000571">
    <property type="entry name" value="Znf_CCCH"/>
</dbReference>
<feature type="zinc finger region" description="C3H1-type" evidence="1">
    <location>
        <begin position="7"/>
        <end position="29"/>
    </location>
</feature>
<feature type="compositionally biased region" description="Acidic residues" evidence="2">
    <location>
        <begin position="339"/>
        <end position="350"/>
    </location>
</feature>
<dbReference type="EMBL" id="OV696688">
    <property type="protein sequence ID" value="CAH1257095.1"/>
    <property type="molecule type" value="Genomic_DNA"/>
</dbReference>
<keyword evidence="1" id="KW-0479">Metal-binding</keyword>
<evidence type="ECO:0000256" key="2">
    <source>
        <dbReference type="SAM" id="MobiDB-lite"/>
    </source>
</evidence>
<dbReference type="GO" id="GO:0008270">
    <property type="term" value="F:zinc ion binding"/>
    <property type="evidence" value="ECO:0007669"/>
    <property type="project" value="UniProtKB-KW"/>
</dbReference>
<feature type="region of interest" description="Disordered" evidence="2">
    <location>
        <begin position="779"/>
        <end position="852"/>
    </location>
</feature>
<dbReference type="OrthoDB" id="5395350at2759"/>
<feature type="region of interest" description="Disordered" evidence="2">
    <location>
        <begin position="597"/>
        <end position="743"/>
    </location>
</feature>
<dbReference type="PANTHER" id="PTHR15725">
    <property type="entry name" value="ZN-FINGER, C-X8-C-X5-C-X3-H TYPE-CONTAINING"/>
    <property type="match status" value="1"/>
</dbReference>
<feature type="compositionally biased region" description="Basic and acidic residues" evidence="2">
    <location>
        <begin position="148"/>
        <end position="159"/>
    </location>
</feature>
<reference evidence="4" key="1">
    <citation type="submission" date="2022-01" db="EMBL/GenBank/DDBJ databases">
        <authorList>
            <person name="Braso-Vives M."/>
        </authorList>
    </citation>
    <scope>NUCLEOTIDE SEQUENCE</scope>
</reference>
<dbReference type="Proteomes" id="UP000838412">
    <property type="component" value="Chromosome 3"/>
</dbReference>
<dbReference type="InterPro" id="IPR041686">
    <property type="entry name" value="Znf-CCCH_3"/>
</dbReference>
<dbReference type="PROSITE" id="PS50103">
    <property type="entry name" value="ZF_C3H1"/>
    <property type="match status" value="1"/>
</dbReference>
<keyword evidence="1" id="KW-0863">Zinc-finger</keyword>
<gene>
    <name evidence="4" type="primary">ZC3H11B</name>
    <name evidence="4" type="ORF">BLAG_LOCUS15132</name>
</gene>
<feature type="region of interest" description="Disordered" evidence="2">
    <location>
        <begin position="454"/>
        <end position="501"/>
    </location>
</feature>
<dbReference type="AlphaFoldDB" id="A0A8J9ZLW5"/>
<keyword evidence="5" id="KW-1185">Reference proteome</keyword>
<evidence type="ECO:0000313" key="5">
    <source>
        <dbReference type="Proteomes" id="UP000838412"/>
    </source>
</evidence>
<evidence type="ECO:0000259" key="3">
    <source>
        <dbReference type="PROSITE" id="PS50103"/>
    </source>
</evidence>
<feature type="region of interest" description="Disordered" evidence="2">
    <location>
        <begin position="148"/>
        <end position="170"/>
    </location>
</feature>
<feature type="region of interest" description="Disordered" evidence="2">
    <location>
        <begin position="416"/>
        <end position="438"/>
    </location>
</feature>
<accession>A0A8J9ZLW5</accession>
<keyword evidence="1" id="KW-0862">Zinc</keyword>
<name>A0A8J9ZLW5_BRALA</name>
<evidence type="ECO:0000313" key="4">
    <source>
        <dbReference type="EMBL" id="CAH1257095.1"/>
    </source>
</evidence>
<dbReference type="Gene3D" id="4.10.1000.10">
    <property type="entry name" value="Zinc finger, CCCH-type"/>
    <property type="match status" value="1"/>
</dbReference>
<feature type="compositionally biased region" description="Basic and acidic residues" evidence="2">
    <location>
        <begin position="416"/>
        <end position="429"/>
    </location>
</feature>
<feature type="region of interest" description="Disordered" evidence="2">
    <location>
        <begin position="330"/>
        <end position="359"/>
    </location>
</feature>
<evidence type="ECO:0000256" key="1">
    <source>
        <dbReference type="PROSITE-ProRule" id="PRU00723"/>
    </source>
</evidence>
<feature type="domain" description="C3H1-type" evidence="3">
    <location>
        <begin position="7"/>
        <end position="29"/>
    </location>
</feature>
<protein>
    <submittedName>
        <fullName evidence="4">ZC3H11B protein</fullName>
    </submittedName>
</protein>
<feature type="compositionally biased region" description="Basic and acidic residues" evidence="2">
    <location>
        <begin position="633"/>
        <end position="679"/>
    </location>
</feature>
<feature type="region of interest" description="Disordered" evidence="2">
    <location>
        <begin position="256"/>
        <end position="275"/>
    </location>
</feature>